<dbReference type="Proteomes" id="UP000004322">
    <property type="component" value="Unassembled WGS sequence"/>
</dbReference>
<dbReference type="CDD" id="cd02440">
    <property type="entry name" value="AdoMet_MTases"/>
    <property type="match status" value="1"/>
</dbReference>
<gene>
    <name evidence="3" type="ORF">STRCR_0580</name>
</gene>
<evidence type="ECO:0000256" key="1">
    <source>
        <dbReference type="SAM" id="Phobius"/>
    </source>
</evidence>
<organism evidence="3 4">
    <name type="scientific">Streptococcus criceti HS-6</name>
    <dbReference type="NCBI Taxonomy" id="873449"/>
    <lineage>
        <taxon>Bacteria</taxon>
        <taxon>Bacillati</taxon>
        <taxon>Bacillota</taxon>
        <taxon>Bacilli</taxon>
        <taxon>Lactobacillales</taxon>
        <taxon>Streptococcaceae</taxon>
        <taxon>Streptococcus</taxon>
    </lineage>
</organism>
<evidence type="ECO:0000313" key="3">
    <source>
        <dbReference type="EMBL" id="EHI74458.1"/>
    </source>
</evidence>
<comment type="caution">
    <text evidence="3">The sequence shown here is derived from an EMBL/GenBank/DDBJ whole genome shotgun (WGS) entry which is preliminary data.</text>
</comment>
<dbReference type="InterPro" id="IPR003356">
    <property type="entry name" value="DNA_methylase_A-5"/>
</dbReference>
<dbReference type="STRING" id="873449.STRCR_0580"/>
<dbReference type="InterPro" id="IPR052933">
    <property type="entry name" value="DNA_Protect_Modify"/>
</dbReference>
<dbReference type="Gene3D" id="1.10.150.470">
    <property type="match status" value="1"/>
</dbReference>
<proteinExistence type="predicted"/>
<keyword evidence="1" id="KW-1133">Transmembrane helix</keyword>
<accession>G5JQJ6</accession>
<reference evidence="3" key="1">
    <citation type="submission" date="2011-07" db="EMBL/GenBank/DDBJ databases">
        <authorList>
            <person name="Stanhope M.J."/>
            <person name="Durkin A.S."/>
            <person name="Hostetler J."/>
            <person name="Kim M."/>
            <person name="Radune D."/>
            <person name="Singh I."/>
            <person name="Town C.D."/>
        </authorList>
    </citation>
    <scope>NUCLEOTIDE SEQUENCE [LARGE SCALE GENOMIC DNA]</scope>
    <source>
        <strain evidence="3">HS-6</strain>
    </source>
</reference>
<dbReference type="InterPro" id="IPR016843">
    <property type="entry name" value="S-AdoMet-dep_Ade-MeTrfase_prd"/>
</dbReference>
<sequence length="351" mass="39949">MGKWQSNLYSSGFGFYCLMGPFVPIFWHFCYDRIMNFEKIEKAYGLLLENVQLLQNDLKTNSYDALIEQNALYLDGKTENERILTNNQALQQLELTREEWRRAYQFLFIKLAQSEPLQANHQFTPDSIGFVLLFLLENLTKDERLDVLEIGSGTGNLAQTLINNSSKQLDYMGLEVDDLLIDLSASIADVVGSDGSFVQEDAVRPQLIKESDIIISDLPVGYYPNDTIASRYQVAAQNDHTYAHHLLMEQSLKYLKAHGFAIFLAPVNLLTSPQSDLLKGWLKGYADIVAVITLPEELFGNPANAKSIFVLQKQSNQAPETFVYPLSDLQDRDTLLDFMENFKKWSADYIL</sequence>
<dbReference type="AlphaFoldDB" id="G5JQJ6"/>
<dbReference type="PANTHER" id="PTHR41313">
    <property type="entry name" value="ADENINE-SPECIFIC METHYLTRANSFERASE"/>
    <property type="match status" value="1"/>
</dbReference>
<dbReference type="GO" id="GO:0008170">
    <property type="term" value="F:N-methyltransferase activity"/>
    <property type="evidence" value="ECO:0007669"/>
    <property type="project" value="InterPro"/>
</dbReference>
<dbReference type="eggNOG" id="COG0827">
    <property type="taxonomic scope" value="Bacteria"/>
</dbReference>
<dbReference type="InterPro" id="IPR029063">
    <property type="entry name" value="SAM-dependent_MTases_sf"/>
</dbReference>
<dbReference type="Gene3D" id="3.40.50.150">
    <property type="entry name" value="Vaccinia Virus protein VP39"/>
    <property type="match status" value="1"/>
</dbReference>
<evidence type="ECO:0000313" key="4">
    <source>
        <dbReference type="Proteomes" id="UP000004322"/>
    </source>
</evidence>
<name>G5JQJ6_STRCG</name>
<dbReference type="GO" id="GO:0003677">
    <property type="term" value="F:DNA binding"/>
    <property type="evidence" value="ECO:0007669"/>
    <property type="project" value="InterPro"/>
</dbReference>
<keyword evidence="4" id="KW-1185">Reference proteome</keyword>
<dbReference type="PANTHER" id="PTHR41313:SF1">
    <property type="entry name" value="DNA METHYLASE ADENINE-SPECIFIC DOMAIN-CONTAINING PROTEIN"/>
    <property type="match status" value="1"/>
</dbReference>
<keyword evidence="1" id="KW-0812">Transmembrane</keyword>
<dbReference type="PIRSF" id="PIRSF026567">
    <property type="entry name" value="Adenine_mtase_bact_prd"/>
    <property type="match status" value="1"/>
</dbReference>
<feature type="domain" description="DNA methylase adenine-specific" evidence="2">
    <location>
        <begin position="102"/>
        <end position="327"/>
    </location>
</feature>
<dbReference type="Pfam" id="PF02384">
    <property type="entry name" value="N6_Mtase"/>
    <property type="match status" value="1"/>
</dbReference>
<dbReference type="EMBL" id="AEUV02000002">
    <property type="protein sequence ID" value="EHI74458.1"/>
    <property type="molecule type" value="Genomic_DNA"/>
</dbReference>
<protein>
    <recommendedName>
        <fullName evidence="2">DNA methylase adenine-specific domain-containing protein</fullName>
    </recommendedName>
</protein>
<dbReference type="SUPFAM" id="SSF53335">
    <property type="entry name" value="S-adenosyl-L-methionine-dependent methyltransferases"/>
    <property type="match status" value="1"/>
</dbReference>
<keyword evidence="1" id="KW-0472">Membrane</keyword>
<feature type="transmembrane region" description="Helical" evidence="1">
    <location>
        <begin position="12"/>
        <end position="31"/>
    </location>
</feature>
<evidence type="ECO:0000259" key="2">
    <source>
        <dbReference type="Pfam" id="PF02384"/>
    </source>
</evidence>